<dbReference type="AlphaFoldDB" id="A0A852X577"/>
<dbReference type="NCBIfam" id="TIGR03083">
    <property type="entry name" value="maleylpyruvate isomerase family mycothiol-dependent enzyme"/>
    <property type="match status" value="1"/>
</dbReference>
<sequence length="197" mass="21068">MSTETPLAALDAADRHREIAARFSAVVAAVTDWDAPAPVAGWSARDVVGHLAEWFPMMLSGGAEVTLAPLPSVAEDPAATWDALDAQVQDILDDPATAALSHTGEHTGTMPVADVVDRFYTPDVFMHTWDLARAGGRPDRLDPDYAAELHQGLSSMEEMIRASGQFGEQQPEPADADATDRLIAFIGRDPRWAPPAG</sequence>
<proteinExistence type="predicted"/>
<comment type="caution">
    <text evidence="2">The sequence shown here is derived from an EMBL/GenBank/DDBJ whole genome shotgun (WGS) entry which is preliminary data.</text>
</comment>
<protein>
    <submittedName>
        <fullName evidence="2">Uncharacterized protein (TIGR03086 family)</fullName>
    </submittedName>
</protein>
<gene>
    <name evidence="2" type="ORF">BJY28_000392</name>
</gene>
<reference evidence="2 3" key="1">
    <citation type="submission" date="2020-07" db="EMBL/GenBank/DDBJ databases">
        <title>Sequencing the genomes of 1000 actinobacteria strains.</title>
        <authorList>
            <person name="Klenk H.-P."/>
        </authorList>
    </citation>
    <scope>NUCLEOTIDE SEQUENCE [LARGE SCALE GENOMIC DNA]</scope>
    <source>
        <strain evidence="2 3">DSM 24723</strain>
    </source>
</reference>
<dbReference type="InterPro" id="IPR034660">
    <property type="entry name" value="DinB/YfiT-like"/>
</dbReference>
<evidence type="ECO:0000313" key="3">
    <source>
        <dbReference type="Proteomes" id="UP000592181"/>
    </source>
</evidence>
<accession>A0A852X577</accession>
<dbReference type="Pfam" id="PF11716">
    <property type="entry name" value="MDMPI_N"/>
    <property type="match status" value="1"/>
</dbReference>
<evidence type="ECO:0000259" key="1">
    <source>
        <dbReference type="Pfam" id="PF11716"/>
    </source>
</evidence>
<dbReference type="RefSeq" id="WP_179461509.1">
    <property type="nucleotide sequence ID" value="NZ_JACBZX010000001.1"/>
</dbReference>
<keyword evidence="3" id="KW-1185">Reference proteome</keyword>
<evidence type="ECO:0000313" key="2">
    <source>
        <dbReference type="EMBL" id="NYG35923.1"/>
    </source>
</evidence>
<dbReference type="Gene3D" id="1.20.120.450">
    <property type="entry name" value="dinb family like domain"/>
    <property type="match status" value="1"/>
</dbReference>
<dbReference type="NCBIfam" id="TIGR03086">
    <property type="entry name" value="TIGR03086 family metal-binding protein"/>
    <property type="match status" value="1"/>
</dbReference>
<dbReference type="InterPro" id="IPR024344">
    <property type="entry name" value="MDMPI_metal-binding"/>
</dbReference>
<dbReference type="InterPro" id="IPR017520">
    <property type="entry name" value="CHP03086"/>
</dbReference>
<dbReference type="GO" id="GO:0046872">
    <property type="term" value="F:metal ion binding"/>
    <property type="evidence" value="ECO:0007669"/>
    <property type="project" value="InterPro"/>
</dbReference>
<dbReference type="EMBL" id="JACBZX010000001">
    <property type="protein sequence ID" value="NYG35923.1"/>
    <property type="molecule type" value="Genomic_DNA"/>
</dbReference>
<name>A0A852X577_9MICO</name>
<dbReference type="SUPFAM" id="SSF109854">
    <property type="entry name" value="DinB/YfiT-like putative metalloenzymes"/>
    <property type="match status" value="1"/>
</dbReference>
<organism evidence="2 3">
    <name type="scientific">Janibacter alkaliphilus</name>
    <dbReference type="NCBI Taxonomy" id="1069963"/>
    <lineage>
        <taxon>Bacteria</taxon>
        <taxon>Bacillati</taxon>
        <taxon>Actinomycetota</taxon>
        <taxon>Actinomycetes</taxon>
        <taxon>Micrococcales</taxon>
        <taxon>Intrasporangiaceae</taxon>
        <taxon>Janibacter</taxon>
    </lineage>
</organism>
<dbReference type="Proteomes" id="UP000592181">
    <property type="component" value="Unassembled WGS sequence"/>
</dbReference>
<dbReference type="InterPro" id="IPR017517">
    <property type="entry name" value="Maleyloyr_isom"/>
</dbReference>
<feature type="domain" description="Mycothiol-dependent maleylpyruvate isomerase metal-binding" evidence="1">
    <location>
        <begin position="17"/>
        <end position="132"/>
    </location>
</feature>